<evidence type="ECO:0000313" key="3">
    <source>
        <dbReference type="Proteomes" id="UP000231791"/>
    </source>
</evidence>
<accession>A0A2K8PIB5</accession>
<protein>
    <submittedName>
        <fullName evidence="2">Helix-turn-helix domain protein</fullName>
    </submittedName>
</protein>
<organism evidence="2 3">
    <name type="scientific">Streptomyces lavendulae subsp. lavendulae</name>
    <dbReference type="NCBI Taxonomy" id="58340"/>
    <lineage>
        <taxon>Bacteria</taxon>
        <taxon>Bacillati</taxon>
        <taxon>Actinomycetota</taxon>
        <taxon>Actinomycetes</taxon>
        <taxon>Kitasatosporales</taxon>
        <taxon>Streptomycetaceae</taxon>
        <taxon>Streptomyces</taxon>
    </lineage>
</organism>
<proteinExistence type="predicted"/>
<dbReference type="KEGG" id="slx:SLAV_17630"/>
<dbReference type="InterPro" id="IPR021027">
    <property type="entry name" value="Transposase_put_HTH"/>
</dbReference>
<evidence type="ECO:0000259" key="1">
    <source>
        <dbReference type="Pfam" id="PF12323"/>
    </source>
</evidence>
<reference evidence="2 3" key="1">
    <citation type="submission" date="2017-11" db="EMBL/GenBank/DDBJ databases">
        <title>Complete genome sequence of Streptomyces lavendulae subsp. lavendulae CCM 3239 (formerly 'Streptomyces aureofaciens CCM 3239'), the producer of the angucycline-type antibiotic auricin.</title>
        <authorList>
            <person name="Busche T."/>
            <person name="Novakova R."/>
            <person name="Al'Dilaimi A."/>
            <person name="Homerova D."/>
            <person name="Feckova L."/>
            <person name="Rezuchova B."/>
            <person name="Mingyar E."/>
            <person name="Csolleiova D."/>
            <person name="Bekeova C."/>
            <person name="Winkler A."/>
            <person name="Sevcikova B."/>
            <person name="Kalinowski J."/>
            <person name="Kormanec J."/>
            <person name="Ruckert C."/>
        </authorList>
    </citation>
    <scope>NUCLEOTIDE SEQUENCE [LARGE SCALE GENOMIC DNA]</scope>
    <source>
        <strain evidence="2 3">CCM 3239</strain>
    </source>
</reference>
<feature type="domain" description="Transposase putative helix-turn-helix" evidence="1">
    <location>
        <begin position="45"/>
        <end position="80"/>
    </location>
</feature>
<dbReference type="GeneID" id="300273223"/>
<evidence type="ECO:0000313" key="2">
    <source>
        <dbReference type="EMBL" id="ATZ25375.1"/>
    </source>
</evidence>
<sequence length="80" mass="9185">MADRVTGEEARRIKRDLLGVGDRTEHRKRTVAPMKGLIGQAGKQQRTYRFRFYPTADQAAQLTQTFGACRWVYNEGLALR</sequence>
<dbReference type="RefSeq" id="WP_391284883.1">
    <property type="nucleotide sequence ID" value="NZ_CP024985.1"/>
</dbReference>
<dbReference type="Proteomes" id="UP000231791">
    <property type="component" value="Chromosome"/>
</dbReference>
<keyword evidence="3" id="KW-1185">Reference proteome</keyword>
<dbReference type="EMBL" id="CP024985">
    <property type="protein sequence ID" value="ATZ25375.1"/>
    <property type="molecule type" value="Genomic_DNA"/>
</dbReference>
<dbReference type="AlphaFoldDB" id="A0A2K8PIB5"/>
<gene>
    <name evidence="2" type="ORF">SLAV_17630</name>
</gene>
<dbReference type="Pfam" id="PF12323">
    <property type="entry name" value="HTH_OrfB_IS605"/>
    <property type="match status" value="1"/>
</dbReference>
<name>A0A2K8PIB5_STRLA</name>